<name>A0A183B0Z4_9TREM</name>
<accession>A0A183B0Z4</accession>
<dbReference type="EMBL" id="UZAN01053807">
    <property type="protein sequence ID" value="VDP90152.1"/>
    <property type="molecule type" value="Genomic_DNA"/>
</dbReference>
<reference evidence="3" key="1">
    <citation type="submission" date="2016-06" db="UniProtKB">
        <authorList>
            <consortium name="WormBaseParasite"/>
        </authorList>
    </citation>
    <scope>IDENTIFICATION</scope>
</reference>
<dbReference type="AlphaFoldDB" id="A0A183B0Z4"/>
<dbReference type="WBParaSite" id="ECPE_0001291701-mRNA-1">
    <property type="protein sequence ID" value="ECPE_0001291701-mRNA-1"/>
    <property type="gene ID" value="ECPE_0001291701"/>
</dbReference>
<dbReference type="Proteomes" id="UP000272942">
    <property type="component" value="Unassembled WGS sequence"/>
</dbReference>
<evidence type="ECO:0000313" key="3">
    <source>
        <dbReference type="WBParaSite" id="ECPE_0001291701-mRNA-1"/>
    </source>
</evidence>
<gene>
    <name evidence="1" type="ORF">ECPE_LOCUS12880</name>
</gene>
<evidence type="ECO:0000313" key="2">
    <source>
        <dbReference type="Proteomes" id="UP000272942"/>
    </source>
</evidence>
<reference evidence="1 2" key="2">
    <citation type="submission" date="2018-11" db="EMBL/GenBank/DDBJ databases">
        <authorList>
            <consortium name="Pathogen Informatics"/>
        </authorList>
    </citation>
    <scope>NUCLEOTIDE SEQUENCE [LARGE SCALE GENOMIC DNA]</scope>
    <source>
        <strain evidence="1 2">Egypt</strain>
    </source>
</reference>
<organism evidence="3">
    <name type="scientific">Echinostoma caproni</name>
    <dbReference type="NCBI Taxonomy" id="27848"/>
    <lineage>
        <taxon>Eukaryota</taxon>
        <taxon>Metazoa</taxon>
        <taxon>Spiralia</taxon>
        <taxon>Lophotrochozoa</taxon>
        <taxon>Platyhelminthes</taxon>
        <taxon>Trematoda</taxon>
        <taxon>Digenea</taxon>
        <taxon>Plagiorchiida</taxon>
        <taxon>Echinostomata</taxon>
        <taxon>Echinostomatoidea</taxon>
        <taxon>Echinostomatidae</taxon>
        <taxon>Echinostoma</taxon>
    </lineage>
</organism>
<protein>
    <submittedName>
        <fullName evidence="3">Apple domain-containing protein</fullName>
    </submittedName>
</protein>
<keyword evidence="2" id="KW-1185">Reference proteome</keyword>
<dbReference type="OrthoDB" id="6240229at2759"/>
<proteinExistence type="predicted"/>
<evidence type="ECO:0000313" key="1">
    <source>
        <dbReference type="EMBL" id="VDP90152.1"/>
    </source>
</evidence>
<sequence length="199" mass="23214">MVGSCLLSVMDMARDGNSVWINVHSLLIDDENTLHEKWIYGENNFPLSADHMRYFATGSEEFNPIRAHLMVLKDGKLIPSQMANVENAVACQMNDYSPKPMNVRTELFRKAYATKTISWIEENTKYEGCFVEYMQQTSISCGLKCHLDLKCRSYYFEENKQYCIHTQFVDMSLGRTVSSLEATQWNRYTRPMWRMDIRG</sequence>